<feature type="region of interest" description="Disordered" evidence="1">
    <location>
        <begin position="176"/>
        <end position="201"/>
    </location>
</feature>
<organism evidence="2 3">
    <name type="scientific">Ziziphus jujuba var. spinosa</name>
    <dbReference type="NCBI Taxonomy" id="714518"/>
    <lineage>
        <taxon>Eukaryota</taxon>
        <taxon>Viridiplantae</taxon>
        <taxon>Streptophyta</taxon>
        <taxon>Embryophyta</taxon>
        <taxon>Tracheophyta</taxon>
        <taxon>Spermatophyta</taxon>
        <taxon>Magnoliopsida</taxon>
        <taxon>eudicotyledons</taxon>
        <taxon>Gunneridae</taxon>
        <taxon>Pentapetalae</taxon>
        <taxon>rosids</taxon>
        <taxon>fabids</taxon>
        <taxon>Rosales</taxon>
        <taxon>Rhamnaceae</taxon>
        <taxon>Paliureae</taxon>
        <taxon>Ziziphus</taxon>
    </lineage>
</organism>
<dbReference type="Proteomes" id="UP000813462">
    <property type="component" value="Unassembled WGS sequence"/>
</dbReference>
<feature type="compositionally biased region" description="Polar residues" evidence="1">
    <location>
        <begin position="189"/>
        <end position="201"/>
    </location>
</feature>
<sequence length="201" mass="23219">MSIIRNKVGELMELRKRKEEERPSRAECFFGYRMSPAKRSDASSMKPSSTCSMLLRKKPKTYTQPQDGDEPLNTLCQGFVAEPFSSQKFYRFTLFNELGMGEMGSVFPSRVMRMMVVVVVVAMIAGLRSLQELSGRDSQERGSRKTLVSLHFYWRTENLRKLKKLKQRRMAKKLARKSLKMSSEEHCHQVQNLSSANEHQA</sequence>
<reference evidence="2" key="1">
    <citation type="journal article" date="2021" name="Front. Plant Sci.">
        <title>Chromosome-Scale Genome Assembly for Chinese Sour Jujube and Insights Into Its Genome Evolution and Domestication Signature.</title>
        <authorList>
            <person name="Shen L.-Y."/>
            <person name="Luo H."/>
            <person name="Wang X.-L."/>
            <person name="Wang X.-M."/>
            <person name="Qiu X.-J."/>
            <person name="Liu H."/>
            <person name="Zhou S.-S."/>
            <person name="Jia K.-H."/>
            <person name="Nie S."/>
            <person name="Bao Y.-T."/>
            <person name="Zhang R.-G."/>
            <person name="Yun Q.-Z."/>
            <person name="Chai Y.-H."/>
            <person name="Lu J.-Y."/>
            <person name="Li Y."/>
            <person name="Zhao S.-W."/>
            <person name="Mao J.-F."/>
            <person name="Jia S.-G."/>
            <person name="Mao Y.-M."/>
        </authorList>
    </citation>
    <scope>NUCLEOTIDE SEQUENCE</scope>
    <source>
        <strain evidence="2">AT0</strain>
        <tissue evidence="2">Leaf</tissue>
    </source>
</reference>
<dbReference type="AlphaFoldDB" id="A0A978UZA2"/>
<dbReference type="EMBL" id="JAEACU010000008">
    <property type="protein sequence ID" value="KAH7520318.1"/>
    <property type="molecule type" value="Genomic_DNA"/>
</dbReference>
<proteinExistence type="predicted"/>
<name>A0A978UZA2_ZIZJJ</name>
<comment type="caution">
    <text evidence="2">The sequence shown here is derived from an EMBL/GenBank/DDBJ whole genome shotgun (WGS) entry which is preliminary data.</text>
</comment>
<evidence type="ECO:0000313" key="2">
    <source>
        <dbReference type="EMBL" id="KAH7520318.1"/>
    </source>
</evidence>
<evidence type="ECO:0000313" key="3">
    <source>
        <dbReference type="Proteomes" id="UP000813462"/>
    </source>
</evidence>
<protein>
    <submittedName>
        <fullName evidence="2">Uncharacterized protein</fullName>
    </submittedName>
</protein>
<evidence type="ECO:0000256" key="1">
    <source>
        <dbReference type="SAM" id="MobiDB-lite"/>
    </source>
</evidence>
<gene>
    <name evidence="2" type="ORF">FEM48_Zijuj08G0131400</name>
</gene>
<accession>A0A978UZA2</accession>